<protein>
    <recommendedName>
        <fullName evidence="2">Cas12f1-like TNB domain-containing protein</fullName>
    </recommendedName>
</protein>
<name>A0A2S0VW69_9ALTE</name>
<keyword evidence="1" id="KW-0238">DNA-binding</keyword>
<dbReference type="GO" id="GO:0003677">
    <property type="term" value="F:DNA binding"/>
    <property type="evidence" value="ECO:0007669"/>
    <property type="project" value="UniProtKB-KW"/>
</dbReference>
<evidence type="ECO:0000259" key="2">
    <source>
        <dbReference type="Pfam" id="PF07282"/>
    </source>
</evidence>
<proteinExistence type="predicted"/>
<feature type="domain" description="Cas12f1-like TNB" evidence="2">
    <location>
        <begin position="382"/>
        <end position="451"/>
    </location>
</feature>
<dbReference type="Proteomes" id="UP000244441">
    <property type="component" value="Chromosome"/>
</dbReference>
<dbReference type="AlphaFoldDB" id="A0A2S0VW69"/>
<evidence type="ECO:0000256" key="1">
    <source>
        <dbReference type="ARBA" id="ARBA00023125"/>
    </source>
</evidence>
<organism evidence="3 4">
    <name type="scientific">Saccharobesus litoralis</name>
    <dbReference type="NCBI Taxonomy" id="2172099"/>
    <lineage>
        <taxon>Bacteria</taxon>
        <taxon>Pseudomonadati</taxon>
        <taxon>Pseudomonadota</taxon>
        <taxon>Gammaproteobacteria</taxon>
        <taxon>Alteromonadales</taxon>
        <taxon>Alteromonadaceae</taxon>
        <taxon>Saccharobesus</taxon>
    </lineage>
</organism>
<accession>A0A2S0VW69</accession>
<dbReference type="Pfam" id="PF07282">
    <property type="entry name" value="Cas12f1-like_TNB"/>
    <property type="match status" value="1"/>
</dbReference>
<evidence type="ECO:0000313" key="3">
    <source>
        <dbReference type="EMBL" id="AWB68466.1"/>
    </source>
</evidence>
<dbReference type="NCBIfam" id="TIGR01766">
    <property type="entry name" value="IS200/IS605 family accessory protein TnpB-like domain"/>
    <property type="match status" value="1"/>
</dbReference>
<sequence>MRMIKTFKTAVFNVKFSKRKGNIIDTQMRLAENAFYDVIERLAHHVEPLIKLNKEQRKDMLTRLKKEASQLIKPHPLSNASKSGVVADAIAQISSTVELRLTGQDAKLPTRNNRDIDTYDIGMDMLVGSLDLESQDLAKQLIYSKPYDGMPRPLLWLRTRPSDGAMLLRDGLGRYFVYINSHSSKSKFSKAKVVINDLVNVRTGETENFSSSTGLLLPIQLSKWHQSEFLAKGKPKSYRLIKKADGYILAVTFEFKAEKIEPATYLGVDRGIDKIAAFAVTSKKEVLKKDFCDGNELRDYQKECETNARKKQTKGNAKYIRWRGYTDLIMHKIANEIVNTALKYRSQVVLEDLTNIANGHHHRRARFARKTNFNKVLSRQQYQKLQHLLNYKLSYVGLPTPLFVRAAGTSITCNRCGNYDSKNRDLNERSLFLCKSCNYQDNADVNAAVTISMKGEWLTTQFDKEHKKMKNRFSDWIPLPS</sequence>
<keyword evidence="4" id="KW-1185">Reference proteome</keyword>
<reference evidence="3 4" key="1">
    <citation type="submission" date="2018-01" db="EMBL/GenBank/DDBJ databases">
        <title>Genome sequence of a Cantenovulum-like bacteria.</title>
        <authorList>
            <person name="Tan W.R."/>
            <person name="Lau N.-S."/>
            <person name="Go F."/>
            <person name="Amirul A.-A.A."/>
        </authorList>
    </citation>
    <scope>NUCLEOTIDE SEQUENCE [LARGE SCALE GENOMIC DNA]</scope>
    <source>
        <strain evidence="3 4">CCB-QB4</strain>
    </source>
</reference>
<gene>
    <name evidence="3" type="ORF">C2869_19565</name>
</gene>
<dbReference type="InterPro" id="IPR010095">
    <property type="entry name" value="Cas12f1-like_TNB"/>
</dbReference>
<evidence type="ECO:0000313" key="4">
    <source>
        <dbReference type="Proteomes" id="UP000244441"/>
    </source>
</evidence>
<dbReference type="KEGG" id="cate:C2869_19565"/>
<dbReference type="EMBL" id="CP026604">
    <property type="protein sequence ID" value="AWB68466.1"/>
    <property type="molecule type" value="Genomic_DNA"/>
</dbReference>